<evidence type="ECO:0000313" key="2">
    <source>
        <dbReference type="EMBL" id="KAJ4496840.1"/>
    </source>
</evidence>
<evidence type="ECO:0008006" key="4">
    <source>
        <dbReference type="Google" id="ProtNLM"/>
    </source>
</evidence>
<accession>A0ABQ8VQF6</accession>
<dbReference type="InterPro" id="IPR017441">
    <property type="entry name" value="Protein_kinase_ATP_BS"/>
</dbReference>
<dbReference type="EMBL" id="JANVFT010000025">
    <property type="protein sequence ID" value="KAJ4496840.1"/>
    <property type="molecule type" value="Genomic_DNA"/>
</dbReference>
<feature type="binding site" evidence="1">
    <location>
        <position position="112"/>
    </location>
    <ligand>
        <name>ATP</name>
        <dbReference type="ChEBI" id="CHEBI:30616"/>
    </ligand>
</feature>
<sequence>MLKIVVQNSISKVVLLDVVQNVQTGVFVPLHLNRIKLPDDLIRPHEVPEGFESYYLKEAPPRPPSSLPPPGSITLETNLSTFLGSGRTGIVYSLENAILSDPAQFSPELVFKFARLHRCADLHREAWFYEEMECLQGVAIPRCYGLFEAEIPSGCELLLPENQTLVNNPDSKDAQVDQVVHPLITELRSTRNKLCILVEERLGGRLPIGSPFSPEVREDLNTLFAEIGPLGILNENDIRHANILQAPACPPGLPSLVSPFTFRTHGWRMIDFEMAAKTQDTPATLNHGHQEYLQLTLYNLERGYVCDLGGSD</sequence>
<evidence type="ECO:0000256" key="1">
    <source>
        <dbReference type="PROSITE-ProRule" id="PRU10141"/>
    </source>
</evidence>
<keyword evidence="3" id="KW-1185">Reference proteome</keyword>
<keyword evidence="1" id="KW-0067">ATP-binding</keyword>
<protein>
    <recommendedName>
        <fullName evidence="4">Protein kinase domain-containing protein</fullName>
    </recommendedName>
</protein>
<dbReference type="PROSITE" id="PS00107">
    <property type="entry name" value="PROTEIN_KINASE_ATP"/>
    <property type="match status" value="1"/>
</dbReference>
<name>A0ABQ8VQF6_9AGAR</name>
<dbReference type="Proteomes" id="UP001150217">
    <property type="component" value="Unassembled WGS sequence"/>
</dbReference>
<reference evidence="2" key="1">
    <citation type="submission" date="2022-08" db="EMBL/GenBank/DDBJ databases">
        <title>A Global Phylogenomic Analysis of the Shiitake Genus Lentinula.</title>
        <authorList>
            <consortium name="DOE Joint Genome Institute"/>
            <person name="Sierra-Patev S."/>
            <person name="Min B."/>
            <person name="Naranjo-Ortiz M."/>
            <person name="Looney B."/>
            <person name="Konkel Z."/>
            <person name="Slot J.C."/>
            <person name="Sakamoto Y."/>
            <person name="Steenwyk J.L."/>
            <person name="Rokas A."/>
            <person name="Carro J."/>
            <person name="Camarero S."/>
            <person name="Ferreira P."/>
            <person name="Molpeceres G."/>
            <person name="Ruiz-Duenas F.J."/>
            <person name="Serrano A."/>
            <person name="Henrissat B."/>
            <person name="Drula E."/>
            <person name="Hughes K.W."/>
            <person name="Mata J.L."/>
            <person name="Ishikawa N.K."/>
            <person name="Vargas-Isla R."/>
            <person name="Ushijima S."/>
            <person name="Smith C.A."/>
            <person name="Ahrendt S."/>
            <person name="Andreopoulos W."/>
            <person name="He G."/>
            <person name="Labutti K."/>
            <person name="Lipzen A."/>
            <person name="Ng V."/>
            <person name="Riley R."/>
            <person name="Sandor L."/>
            <person name="Barry K."/>
            <person name="Martinez A.T."/>
            <person name="Xiao Y."/>
            <person name="Gibbons J.G."/>
            <person name="Terashima K."/>
            <person name="Grigoriev I.V."/>
            <person name="Hibbett D.S."/>
        </authorList>
    </citation>
    <scope>NUCLEOTIDE SEQUENCE</scope>
    <source>
        <strain evidence="2">RHP3577 ss4</strain>
    </source>
</reference>
<proteinExistence type="predicted"/>
<organism evidence="2 3">
    <name type="scientific">Lentinula lateritia</name>
    <dbReference type="NCBI Taxonomy" id="40482"/>
    <lineage>
        <taxon>Eukaryota</taxon>
        <taxon>Fungi</taxon>
        <taxon>Dikarya</taxon>
        <taxon>Basidiomycota</taxon>
        <taxon>Agaricomycotina</taxon>
        <taxon>Agaricomycetes</taxon>
        <taxon>Agaricomycetidae</taxon>
        <taxon>Agaricales</taxon>
        <taxon>Marasmiineae</taxon>
        <taxon>Omphalotaceae</taxon>
        <taxon>Lentinula</taxon>
    </lineage>
</organism>
<evidence type="ECO:0000313" key="3">
    <source>
        <dbReference type="Proteomes" id="UP001150217"/>
    </source>
</evidence>
<gene>
    <name evidence="2" type="ORF">C8R41DRAFT_824962</name>
</gene>
<keyword evidence="1" id="KW-0547">Nucleotide-binding</keyword>
<comment type="caution">
    <text evidence="2">The sequence shown here is derived from an EMBL/GenBank/DDBJ whole genome shotgun (WGS) entry which is preliminary data.</text>
</comment>